<sequence length="704" mass="78409">MFNLCFAFQFLSNLSLSIFSPLKKRLPCFFCPVMFKKHLVCFLILSGKHKKLTLCCFNHRLEIQAMVISCQVQRLARKTAKIGFSAINSFKKKALHLMGCLCSKGAKDDSATSGHRTPSWRDDSAVLNAKFKENTFNSSTLDSYGGAKVVALDARISSGNNADLKGLSGEHVVAGWPAWLINVAPKAVEGWLPRRADSFEKLAKIGQGTYSIVYKARDLESGKIVALKKVRFFNMDPESVRFMAREIHILRKLDHPNVIKLEGIITSRVSQSLYLVFEYMEHDLAGLVATPGLKLTEPQIKCFVQQLLHGLDHCHKNGVLHRDIKGSNLLIDGNGMLKIGDFGLAITYDPNNPKPLTSRVVTLWYRPPELLLGATEYGVAVDMWSTGCILAELFAGKPIMPGRTEVEQIHKIFKLCGSPPEYYCKKSKVPETAMFKPQQQYGRCVAETFKDFPPPAVVLIDSLLSLEPEVRGTAASALESDFFRTKPLACDPSSLPKLPPSKEYDVRLRQEEARRQRNAELGGRGAESVKPGNENHVTSRAIDIAAQVKQPTHTTSKSTCEKFNPEDSVPGFRVEPRALPTSVQVPECGSTWNMRGYADHHAVPGRICSSVHVARKKVSSYSNLPQYDATNLKNGIEVTDHNQPADRPAPSQKDLQENHGRKYKRIHYSGPLMPPGGNIDDMLKEHERHIQEAVRKARLSKGSR</sequence>
<feature type="chain" id="PRO_5015566687" description="[RNA-polymerase]-subunit kinase" evidence="12">
    <location>
        <begin position="18"/>
        <end position="704"/>
    </location>
</feature>
<keyword evidence="7" id="KW-0418">Kinase</keyword>
<dbReference type="Proteomes" id="UP000243499">
    <property type="component" value="Chromosome 3"/>
</dbReference>
<dbReference type="FunFam" id="1.10.510.10:FF:000043">
    <property type="entry name" value="probable serine/threonine-protein kinase At1g54610"/>
    <property type="match status" value="1"/>
</dbReference>
<dbReference type="PANTHER" id="PTHR24056">
    <property type="entry name" value="CELL DIVISION PROTEIN KINASE"/>
    <property type="match status" value="1"/>
</dbReference>
<evidence type="ECO:0000256" key="4">
    <source>
        <dbReference type="ARBA" id="ARBA00022553"/>
    </source>
</evidence>
<dbReference type="GO" id="GO:0032968">
    <property type="term" value="P:positive regulation of transcription elongation by RNA polymerase II"/>
    <property type="evidence" value="ECO:0007669"/>
    <property type="project" value="TreeGrafter"/>
</dbReference>
<name>A0A2S3H6F5_9POAL</name>
<dbReference type="PROSITE" id="PS00108">
    <property type="entry name" value="PROTEIN_KINASE_ST"/>
    <property type="match status" value="1"/>
</dbReference>
<evidence type="ECO:0000256" key="11">
    <source>
        <dbReference type="SAM" id="MobiDB-lite"/>
    </source>
</evidence>
<dbReference type="PANTHER" id="PTHR24056:SF555">
    <property type="entry name" value="PROTEIN KINASE DOMAIN-CONTAINING PROTEIN"/>
    <property type="match status" value="1"/>
</dbReference>
<dbReference type="GO" id="GO:0008353">
    <property type="term" value="F:RNA polymerase II CTD heptapeptide repeat kinase activity"/>
    <property type="evidence" value="ECO:0007669"/>
    <property type="project" value="UniProtKB-EC"/>
</dbReference>
<dbReference type="EC" id="2.7.11.23" evidence="2"/>
<reference evidence="14" key="1">
    <citation type="submission" date="2018-04" db="EMBL/GenBank/DDBJ databases">
        <title>WGS assembly of Panicum hallii.</title>
        <authorList>
            <person name="Lovell J."/>
            <person name="Jenkins J."/>
            <person name="Lowry D."/>
            <person name="Mamidi S."/>
            <person name="Sreedasyam A."/>
            <person name="Weng X."/>
            <person name="Barry K."/>
            <person name="Bonette J."/>
            <person name="Campitelli B."/>
            <person name="Daum C."/>
            <person name="Gordon S."/>
            <person name="Gould B."/>
            <person name="Lipzen A."/>
            <person name="Macqueen A."/>
            <person name="Palacio-Mejia J."/>
            <person name="Plott C."/>
            <person name="Shakirov E."/>
            <person name="Shu S."/>
            <person name="Yoshinaga Y."/>
            <person name="Zane M."/>
            <person name="Rokhsar D."/>
            <person name="Grimwood J."/>
            <person name="Schmutz J."/>
            <person name="Juenger T."/>
        </authorList>
    </citation>
    <scope>NUCLEOTIDE SEQUENCE [LARGE SCALE GENOMIC DNA]</scope>
    <source>
        <strain evidence="14">FIL2</strain>
    </source>
</reference>
<evidence type="ECO:0000256" key="3">
    <source>
        <dbReference type="ARBA" id="ARBA00022527"/>
    </source>
</evidence>
<gene>
    <name evidence="14" type="ORF">PAHAL_3G056800</name>
</gene>
<evidence type="ECO:0000256" key="6">
    <source>
        <dbReference type="ARBA" id="ARBA00022741"/>
    </source>
</evidence>
<dbReference type="SMART" id="SM00220">
    <property type="entry name" value="S_TKc"/>
    <property type="match status" value="1"/>
</dbReference>
<evidence type="ECO:0000256" key="5">
    <source>
        <dbReference type="ARBA" id="ARBA00022679"/>
    </source>
</evidence>
<dbReference type="Pfam" id="PF00069">
    <property type="entry name" value="Pkinase"/>
    <property type="match status" value="1"/>
</dbReference>
<dbReference type="PROSITE" id="PS50011">
    <property type="entry name" value="PROTEIN_KINASE_DOM"/>
    <property type="match status" value="1"/>
</dbReference>
<evidence type="ECO:0000259" key="13">
    <source>
        <dbReference type="PROSITE" id="PS50011"/>
    </source>
</evidence>
<evidence type="ECO:0000256" key="10">
    <source>
        <dbReference type="PROSITE-ProRule" id="PRU10141"/>
    </source>
</evidence>
<evidence type="ECO:0000256" key="7">
    <source>
        <dbReference type="ARBA" id="ARBA00022777"/>
    </source>
</evidence>
<dbReference type="CDD" id="cd07840">
    <property type="entry name" value="STKc_CDK9_like"/>
    <property type="match status" value="1"/>
</dbReference>
<dbReference type="InterPro" id="IPR017441">
    <property type="entry name" value="Protein_kinase_ATP_BS"/>
</dbReference>
<dbReference type="GO" id="GO:0005524">
    <property type="term" value="F:ATP binding"/>
    <property type="evidence" value="ECO:0007669"/>
    <property type="project" value="UniProtKB-UniRule"/>
</dbReference>
<protein>
    <recommendedName>
        <fullName evidence="2">[RNA-polymerase]-subunit kinase</fullName>
        <ecNumber evidence="2">2.7.11.23</ecNumber>
    </recommendedName>
</protein>
<keyword evidence="3" id="KW-0723">Serine/threonine-protein kinase</keyword>
<comment type="similarity">
    <text evidence="1">Belongs to the protein kinase superfamily. CMGC Ser/Thr protein kinase family. CDC2/CDKX subfamily.</text>
</comment>
<feature type="compositionally biased region" description="Polar residues" evidence="11">
    <location>
        <begin position="549"/>
        <end position="558"/>
    </location>
</feature>
<comment type="catalytic activity">
    <reaction evidence="9">
        <text>[DNA-directed RNA polymerase] + ATP = phospho-[DNA-directed RNA polymerase] + ADP + H(+)</text>
        <dbReference type="Rhea" id="RHEA:10216"/>
        <dbReference type="Rhea" id="RHEA-COMP:11321"/>
        <dbReference type="Rhea" id="RHEA-COMP:11322"/>
        <dbReference type="ChEBI" id="CHEBI:15378"/>
        <dbReference type="ChEBI" id="CHEBI:30616"/>
        <dbReference type="ChEBI" id="CHEBI:43176"/>
        <dbReference type="ChEBI" id="CHEBI:68546"/>
        <dbReference type="ChEBI" id="CHEBI:456216"/>
        <dbReference type="EC" id="2.7.11.23"/>
    </reaction>
</comment>
<dbReference type="InterPro" id="IPR008271">
    <property type="entry name" value="Ser/Thr_kinase_AS"/>
</dbReference>
<evidence type="ECO:0000313" key="14">
    <source>
        <dbReference type="EMBL" id="PAN16386.1"/>
    </source>
</evidence>
<keyword evidence="4" id="KW-0597">Phosphoprotein</keyword>
<dbReference type="PROSITE" id="PS00107">
    <property type="entry name" value="PROTEIN_KINASE_ATP"/>
    <property type="match status" value="1"/>
</dbReference>
<dbReference type="EMBL" id="CM008048">
    <property type="protein sequence ID" value="PAN16386.1"/>
    <property type="molecule type" value="Genomic_DNA"/>
</dbReference>
<dbReference type="InterPro" id="IPR050108">
    <property type="entry name" value="CDK"/>
</dbReference>
<dbReference type="InterPro" id="IPR011009">
    <property type="entry name" value="Kinase-like_dom_sf"/>
</dbReference>
<proteinExistence type="inferred from homology"/>
<dbReference type="GO" id="GO:0000307">
    <property type="term" value="C:cyclin-dependent protein kinase holoenzyme complex"/>
    <property type="evidence" value="ECO:0007669"/>
    <property type="project" value="TreeGrafter"/>
</dbReference>
<evidence type="ECO:0000256" key="2">
    <source>
        <dbReference type="ARBA" id="ARBA00012409"/>
    </source>
</evidence>
<keyword evidence="6 10" id="KW-0547">Nucleotide-binding</keyword>
<dbReference type="SUPFAM" id="SSF56112">
    <property type="entry name" value="Protein kinase-like (PK-like)"/>
    <property type="match status" value="1"/>
</dbReference>
<dbReference type="Gene3D" id="1.10.510.10">
    <property type="entry name" value="Transferase(Phosphotransferase) domain 1"/>
    <property type="match status" value="1"/>
</dbReference>
<keyword evidence="5" id="KW-0808">Transferase</keyword>
<feature type="binding site" evidence="10">
    <location>
        <position position="228"/>
    </location>
    <ligand>
        <name>ATP</name>
        <dbReference type="ChEBI" id="CHEBI:30616"/>
    </ligand>
</feature>
<dbReference type="Gene3D" id="3.30.200.20">
    <property type="entry name" value="Phosphorylase Kinase, domain 1"/>
    <property type="match status" value="1"/>
</dbReference>
<organism evidence="14">
    <name type="scientific">Panicum hallii</name>
    <dbReference type="NCBI Taxonomy" id="206008"/>
    <lineage>
        <taxon>Eukaryota</taxon>
        <taxon>Viridiplantae</taxon>
        <taxon>Streptophyta</taxon>
        <taxon>Embryophyta</taxon>
        <taxon>Tracheophyta</taxon>
        <taxon>Spermatophyta</taxon>
        <taxon>Magnoliopsida</taxon>
        <taxon>Liliopsida</taxon>
        <taxon>Poales</taxon>
        <taxon>Poaceae</taxon>
        <taxon>PACMAD clade</taxon>
        <taxon>Panicoideae</taxon>
        <taxon>Panicodae</taxon>
        <taxon>Paniceae</taxon>
        <taxon>Panicinae</taxon>
        <taxon>Panicum</taxon>
        <taxon>Panicum sect. Panicum</taxon>
    </lineage>
</organism>
<dbReference type="InterPro" id="IPR000719">
    <property type="entry name" value="Prot_kinase_dom"/>
</dbReference>
<evidence type="ECO:0000256" key="9">
    <source>
        <dbReference type="ARBA" id="ARBA00049280"/>
    </source>
</evidence>
<dbReference type="AlphaFoldDB" id="A0A2S3H6F5"/>
<dbReference type="Gramene" id="PAN16386">
    <property type="protein sequence ID" value="PAN16386"/>
    <property type="gene ID" value="PAHAL_3G056800"/>
</dbReference>
<keyword evidence="12" id="KW-0732">Signal</keyword>
<evidence type="ECO:0000256" key="1">
    <source>
        <dbReference type="ARBA" id="ARBA00006485"/>
    </source>
</evidence>
<feature type="domain" description="Protein kinase" evidence="13">
    <location>
        <begin position="199"/>
        <end position="483"/>
    </location>
</feature>
<accession>A0A2S3H6F5</accession>
<feature type="region of interest" description="Disordered" evidence="11">
    <location>
        <begin position="548"/>
        <end position="573"/>
    </location>
</feature>
<dbReference type="GO" id="GO:0005634">
    <property type="term" value="C:nucleus"/>
    <property type="evidence" value="ECO:0007669"/>
    <property type="project" value="TreeGrafter"/>
</dbReference>
<dbReference type="FunFam" id="3.30.200.20:FF:000021">
    <property type="entry name" value="probable serine/threonine-protein kinase At1g54610"/>
    <property type="match status" value="1"/>
</dbReference>
<keyword evidence="8 10" id="KW-0067">ATP-binding</keyword>
<feature type="signal peptide" evidence="12">
    <location>
        <begin position="1"/>
        <end position="17"/>
    </location>
</feature>
<evidence type="ECO:0000256" key="8">
    <source>
        <dbReference type="ARBA" id="ARBA00022840"/>
    </source>
</evidence>
<feature type="region of interest" description="Disordered" evidence="11">
    <location>
        <begin position="638"/>
        <end position="683"/>
    </location>
</feature>
<evidence type="ECO:0000256" key="12">
    <source>
        <dbReference type="SAM" id="SignalP"/>
    </source>
</evidence>